<name>A0ABN0WU66_9ACTN</name>
<dbReference type="InterPro" id="IPR038312">
    <property type="entry name" value="DUF5063_sf"/>
</dbReference>
<dbReference type="Proteomes" id="UP001501822">
    <property type="component" value="Unassembled WGS sequence"/>
</dbReference>
<dbReference type="RefSeq" id="WP_252801066.1">
    <property type="nucleotide sequence ID" value="NZ_BAAABM010000037.1"/>
</dbReference>
<comment type="caution">
    <text evidence="1">The sequence shown here is derived from an EMBL/GenBank/DDBJ whole genome shotgun (WGS) entry which is preliminary data.</text>
</comment>
<accession>A0ABN0WU66</accession>
<dbReference type="InterPro" id="IPR032025">
    <property type="entry name" value="DUF5063"/>
</dbReference>
<keyword evidence="2" id="KW-1185">Reference proteome</keyword>
<dbReference type="EMBL" id="BAAABM010000037">
    <property type="protein sequence ID" value="GAA0346846.1"/>
    <property type="molecule type" value="Genomic_DNA"/>
</dbReference>
<gene>
    <name evidence="1" type="ORF">GCM10010151_40630</name>
</gene>
<dbReference type="Gene3D" id="1.20.120.1550">
    <property type="entry name" value="Protein of unknown function DUF5063"/>
    <property type="match status" value="1"/>
</dbReference>
<evidence type="ECO:0000313" key="1">
    <source>
        <dbReference type="EMBL" id="GAA0346846.1"/>
    </source>
</evidence>
<sequence length="190" mass="20868">MSENSIAENSNSEHSWLTLADRVAKHAHNYLTGLNAVATGEAGGHTVPLLLLEVSQIAVAGAQLGASTDVILPDNWEPDVGEDPDLDMIRQGLAERLTAVDEYAEVFDPYKDAEPTVYRLSDDLVDVASDLVHGLRHYDADRKLEALWWWQYSYFNHWGNHAGAALRALYAVSASARLDVMEEPVEPVAG</sequence>
<evidence type="ECO:0000313" key="2">
    <source>
        <dbReference type="Proteomes" id="UP001501822"/>
    </source>
</evidence>
<organism evidence="1 2">
    <name type="scientific">Actinoallomurus spadix</name>
    <dbReference type="NCBI Taxonomy" id="79912"/>
    <lineage>
        <taxon>Bacteria</taxon>
        <taxon>Bacillati</taxon>
        <taxon>Actinomycetota</taxon>
        <taxon>Actinomycetes</taxon>
        <taxon>Streptosporangiales</taxon>
        <taxon>Thermomonosporaceae</taxon>
        <taxon>Actinoallomurus</taxon>
    </lineage>
</organism>
<dbReference type="Pfam" id="PF16702">
    <property type="entry name" value="DUF5063"/>
    <property type="match status" value="1"/>
</dbReference>
<proteinExistence type="predicted"/>
<reference evidence="1 2" key="1">
    <citation type="journal article" date="2019" name="Int. J. Syst. Evol. Microbiol.">
        <title>The Global Catalogue of Microorganisms (GCM) 10K type strain sequencing project: providing services to taxonomists for standard genome sequencing and annotation.</title>
        <authorList>
            <consortium name="The Broad Institute Genomics Platform"/>
            <consortium name="The Broad Institute Genome Sequencing Center for Infectious Disease"/>
            <person name="Wu L."/>
            <person name="Ma J."/>
        </authorList>
    </citation>
    <scope>NUCLEOTIDE SEQUENCE [LARGE SCALE GENOMIC DNA]</scope>
    <source>
        <strain evidence="1 2">JCM 3146</strain>
    </source>
</reference>
<protein>
    <submittedName>
        <fullName evidence="1">DUF5063 domain-containing protein</fullName>
    </submittedName>
</protein>